<feature type="transmembrane region" description="Helical" evidence="11">
    <location>
        <begin position="426"/>
        <end position="447"/>
    </location>
</feature>
<dbReference type="Pfam" id="PF00654">
    <property type="entry name" value="Voltage_CLC"/>
    <property type="match status" value="1"/>
</dbReference>
<feature type="compositionally biased region" description="Low complexity" evidence="10">
    <location>
        <begin position="8"/>
        <end position="27"/>
    </location>
</feature>
<dbReference type="InterPro" id="IPR001807">
    <property type="entry name" value="ClC"/>
</dbReference>
<evidence type="ECO:0000256" key="9">
    <source>
        <dbReference type="ARBA" id="ARBA00023303"/>
    </source>
</evidence>
<protein>
    <submittedName>
        <fullName evidence="12">Chloride channel protein, CIC family</fullName>
    </submittedName>
</protein>
<keyword evidence="2" id="KW-0813">Transport</keyword>
<dbReference type="PANTHER" id="PTHR43427:SF6">
    <property type="entry name" value="CHLORIDE CHANNEL PROTEIN CLC-E"/>
    <property type="match status" value="1"/>
</dbReference>
<dbReference type="GO" id="GO:0005254">
    <property type="term" value="F:chloride channel activity"/>
    <property type="evidence" value="ECO:0007669"/>
    <property type="project" value="UniProtKB-KW"/>
</dbReference>
<dbReference type="SUPFAM" id="SSF81340">
    <property type="entry name" value="Clc chloride channel"/>
    <property type="match status" value="1"/>
</dbReference>
<feature type="transmembrane region" description="Helical" evidence="11">
    <location>
        <begin position="41"/>
        <end position="68"/>
    </location>
</feature>
<feature type="transmembrane region" description="Helical" evidence="11">
    <location>
        <begin position="216"/>
        <end position="238"/>
    </location>
</feature>
<dbReference type="OrthoDB" id="9767361at2"/>
<evidence type="ECO:0000256" key="10">
    <source>
        <dbReference type="SAM" id="MobiDB-lite"/>
    </source>
</evidence>
<evidence type="ECO:0000256" key="6">
    <source>
        <dbReference type="ARBA" id="ARBA00023136"/>
    </source>
</evidence>
<evidence type="ECO:0000256" key="11">
    <source>
        <dbReference type="SAM" id="Phobius"/>
    </source>
</evidence>
<dbReference type="GO" id="GO:0034707">
    <property type="term" value="C:chloride channel complex"/>
    <property type="evidence" value="ECO:0007669"/>
    <property type="project" value="UniProtKB-KW"/>
</dbReference>
<dbReference type="CDD" id="cd00400">
    <property type="entry name" value="Voltage_gated_ClC"/>
    <property type="match status" value="1"/>
</dbReference>
<dbReference type="PRINTS" id="PR00762">
    <property type="entry name" value="CLCHANNEL"/>
</dbReference>
<dbReference type="PANTHER" id="PTHR43427">
    <property type="entry name" value="CHLORIDE CHANNEL PROTEIN CLC-E"/>
    <property type="match status" value="1"/>
</dbReference>
<feature type="transmembrane region" description="Helical" evidence="11">
    <location>
        <begin position="363"/>
        <end position="383"/>
    </location>
</feature>
<dbReference type="RefSeq" id="WP_093250508.1">
    <property type="nucleotide sequence ID" value="NZ_FNQM01000003.1"/>
</dbReference>
<feature type="transmembrane region" description="Helical" evidence="11">
    <location>
        <begin position="335"/>
        <end position="357"/>
    </location>
</feature>
<feature type="transmembrane region" description="Helical" evidence="11">
    <location>
        <begin position="395"/>
        <end position="420"/>
    </location>
</feature>
<name>A0A1H3YQF7_9RHOB</name>
<dbReference type="EMBL" id="FNQM01000003">
    <property type="protein sequence ID" value="SEA13252.1"/>
    <property type="molecule type" value="Genomic_DNA"/>
</dbReference>
<evidence type="ECO:0000313" key="13">
    <source>
        <dbReference type="Proteomes" id="UP000198703"/>
    </source>
</evidence>
<dbReference type="InterPro" id="IPR014743">
    <property type="entry name" value="Cl-channel_core"/>
</dbReference>
<feature type="transmembrane region" description="Helical" evidence="11">
    <location>
        <begin position="259"/>
        <end position="283"/>
    </location>
</feature>
<organism evidence="12 13">
    <name type="scientific">Rubrimonas cliftonensis</name>
    <dbReference type="NCBI Taxonomy" id="89524"/>
    <lineage>
        <taxon>Bacteria</taxon>
        <taxon>Pseudomonadati</taxon>
        <taxon>Pseudomonadota</taxon>
        <taxon>Alphaproteobacteria</taxon>
        <taxon>Rhodobacterales</taxon>
        <taxon>Paracoccaceae</taxon>
        <taxon>Rubrimonas</taxon>
    </lineage>
</organism>
<dbReference type="STRING" id="89524.SAMN05444370_103183"/>
<evidence type="ECO:0000256" key="5">
    <source>
        <dbReference type="ARBA" id="ARBA00023065"/>
    </source>
</evidence>
<evidence type="ECO:0000313" key="12">
    <source>
        <dbReference type="EMBL" id="SEA13252.1"/>
    </source>
</evidence>
<evidence type="ECO:0000256" key="4">
    <source>
        <dbReference type="ARBA" id="ARBA00022989"/>
    </source>
</evidence>
<feature type="transmembrane region" description="Helical" evidence="11">
    <location>
        <begin position="88"/>
        <end position="107"/>
    </location>
</feature>
<keyword evidence="5" id="KW-0406">Ion transport</keyword>
<dbReference type="AlphaFoldDB" id="A0A1H3YQF7"/>
<keyword evidence="8" id="KW-0868">Chloride</keyword>
<feature type="transmembrane region" description="Helical" evidence="11">
    <location>
        <begin position="303"/>
        <end position="323"/>
    </location>
</feature>
<dbReference type="Gene3D" id="1.10.3080.10">
    <property type="entry name" value="Clc chloride channel"/>
    <property type="match status" value="1"/>
</dbReference>
<gene>
    <name evidence="12" type="ORF">SAMN05444370_103183</name>
</gene>
<keyword evidence="13" id="KW-1185">Reference proteome</keyword>
<keyword evidence="6 11" id="KW-0472">Membrane</keyword>
<keyword evidence="7" id="KW-0869">Chloride channel</keyword>
<evidence type="ECO:0000256" key="7">
    <source>
        <dbReference type="ARBA" id="ARBA00023173"/>
    </source>
</evidence>
<sequence length="565" mass="58168">MSDQPETSSAPASPPASRHASPRAAVRAAERAPKGDARAALVLWLVALLVGVLAGYAAIGFRLAIALIQTQLYGADDETIHSAAAELNPLLVIAIPVAGGVAVGWILSRFTANGKALGVSDVIEAAALRDGRVNRREGCASAAAALVTLSTGGSTGREGPAVHLAAVIAGWIEDRFDFHGLHARDILGCAVAAAVSASFNAPLAGTLFALEVVLRHYAVHAFGPIVLASVAGAVISRIHMGDVTEFVLPPPTPAFYAEIPAFALLGVTCGAVAVLMINAIFIAEGVGDRVTRRFGLGPLQRPALAGALLGVMAVGFPHIIGVGYETTSRALTMGLDFWTCVVFAAAKTVAVGLTFAGRMGGGVFSPSLMMGALVGAAFGIVATEIAPVPSGSQGLYAVAGMGAVASAVLGAPISTTLIVFELTGDYQAAIAVMVSVSLATVVAHAFVRKSFFLTQLARAGVALASGPQSWLPKTIPVRRLMRLRGAEDCASDTAAQALIDQGAWLTRDDTLALALPMFDRLKGPFIPVVDAPPEGEPELIGALYHVDALKAVNRILEETHREEHS</sequence>
<evidence type="ECO:0000256" key="3">
    <source>
        <dbReference type="ARBA" id="ARBA00022692"/>
    </source>
</evidence>
<dbReference type="InterPro" id="IPR050368">
    <property type="entry name" value="ClC-type_chloride_channel"/>
</dbReference>
<evidence type="ECO:0000256" key="8">
    <source>
        <dbReference type="ARBA" id="ARBA00023214"/>
    </source>
</evidence>
<evidence type="ECO:0000256" key="1">
    <source>
        <dbReference type="ARBA" id="ARBA00004141"/>
    </source>
</evidence>
<keyword evidence="9" id="KW-0407">Ion channel</keyword>
<feature type="region of interest" description="Disordered" evidence="10">
    <location>
        <begin position="1"/>
        <end position="28"/>
    </location>
</feature>
<keyword evidence="3 11" id="KW-0812">Transmembrane</keyword>
<accession>A0A1H3YQF7</accession>
<dbReference type="Proteomes" id="UP000198703">
    <property type="component" value="Unassembled WGS sequence"/>
</dbReference>
<proteinExistence type="predicted"/>
<evidence type="ECO:0000256" key="2">
    <source>
        <dbReference type="ARBA" id="ARBA00022448"/>
    </source>
</evidence>
<comment type="subcellular location">
    <subcellularLocation>
        <location evidence="1">Membrane</location>
        <topology evidence="1">Multi-pass membrane protein</topology>
    </subcellularLocation>
</comment>
<reference evidence="12 13" key="1">
    <citation type="submission" date="2016-10" db="EMBL/GenBank/DDBJ databases">
        <authorList>
            <person name="de Groot N.N."/>
        </authorList>
    </citation>
    <scope>NUCLEOTIDE SEQUENCE [LARGE SCALE GENOMIC DNA]</scope>
    <source>
        <strain evidence="12 13">DSM 15345</strain>
    </source>
</reference>
<keyword evidence="4 11" id="KW-1133">Transmembrane helix</keyword>
<feature type="transmembrane region" description="Helical" evidence="11">
    <location>
        <begin position="186"/>
        <end position="210"/>
    </location>
</feature>